<reference evidence="2" key="1">
    <citation type="submission" date="2023-06" db="EMBL/GenBank/DDBJ databases">
        <title>Conoideocrella luteorostrata (Hypocreales: Clavicipitaceae), a potential biocontrol fungus for elongate hemlock scale in United States Christmas tree production areas.</title>
        <authorList>
            <person name="Barrett H."/>
            <person name="Lovett B."/>
            <person name="Macias A.M."/>
            <person name="Stajich J.E."/>
            <person name="Kasson M.T."/>
        </authorList>
    </citation>
    <scope>NUCLEOTIDE SEQUENCE</scope>
    <source>
        <strain evidence="2">ARSEF 14590</strain>
    </source>
</reference>
<gene>
    <name evidence="2" type="primary">RDH1_6</name>
    <name evidence="2" type="ORF">QQS21_010207</name>
</gene>
<dbReference type="InterPro" id="IPR036291">
    <property type="entry name" value="NAD(P)-bd_dom_sf"/>
</dbReference>
<dbReference type="PANTHER" id="PTHR43157:SF31">
    <property type="entry name" value="PHOSPHATIDYLINOSITOL-GLYCAN BIOSYNTHESIS CLASS F PROTEIN"/>
    <property type="match status" value="1"/>
</dbReference>
<accession>A0AAJ0CJY4</accession>
<comment type="caution">
    <text evidence="2">The sequence shown here is derived from an EMBL/GenBank/DDBJ whole genome shotgun (WGS) entry which is preliminary data.</text>
</comment>
<sequence length="316" mass="35248">MGSSWSSMWPPSPKLTEENLPNQTGKVFIITGASGGVGKELVSILYKHNAKIYVAARSKGKAIAAITDIEQQHPSSGGRLIFLPLDLGDLTTIRQSAEEFLRKESRLDVLWLNAGVMAPPQGSKSAQGYELQLGTNNIGHFLFTKLLHPALRNTAGLAPAYSVRVVWVSSNAIDIAPWPPIDFTNMDYSREESPWTKYGRSKAGNVLHASEFAKKTKEDGIVSVSAHPGMLTTDLQRHLPGWQRFLVQTFLTYPAKYGAYTELFAGLSDEVTVDHGDRLIAPWGRFIEVRKDLFDPALGRRYWDWTEEQIRPYFAK</sequence>
<dbReference type="Gene3D" id="3.40.50.720">
    <property type="entry name" value="NAD(P)-binding Rossmann-like Domain"/>
    <property type="match status" value="1"/>
</dbReference>
<dbReference type="AlphaFoldDB" id="A0AAJ0CJY4"/>
<dbReference type="PANTHER" id="PTHR43157">
    <property type="entry name" value="PHOSPHATIDYLINOSITOL-GLYCAN BIOSYNTHESIS CLASS F PROTEIN-RELATED"/>
    <property type="match status" value="1"/>
</dbReference>
<organism evidence="2 3">
    <name type="scientific">Conoideocrella luteorostrata</name>
    <dbReference type="NCBI Taxonomy" id="1105319"/>
    <lineage>
        <taxon>Eukaryota</taxon>
        <taxon>Fungi</taxon>
        <taxon>Dikarya</taxon>
        <taxon>Ascomycota</taxon>
        <taxon>Pezizomycotina</taxon>
        <taxon>Sordariomycetes</taxon>
        <taxon>Hypocreomycetidae</taxon>
        <taxon>Hypocreales</taxon>
        <taxon>Clavicipitaceae</taxon>
        <taxon>Conoideocrella</taxon>
    </lineage>
</organism>
<proteinExistence type="predicted"/>
<evidence type="ECO:0000313" key="2">
    <source>
        <dbReference type="EMBL" id="KAK2592101.1"/>
    </source>
</evidence>
<protein>
    <submittedName>
        <fullName evidence="2">Short-chain alcohol dehydrogenase</fullName>
        <ecNumber evidence="2">1.3.1.33</ecNumber>
    </submittedName>
</protein>
<dbReference type="InterPro" id="IPR002347">
    <property type="entry name" value="SDR_fam"/>
</dbReference>
<dbReference type="EMBL" id="JASWJB010000288">
    <property type="protein sequence ID" value="KAK2592101.1"/>
    <property type="molecule type" value="Genomic_DNA"/>
</dbReference>
<name>A0AAJ0CJY4_9HYPO</name>
<dbReference type="Proteomes" id="UP001251528">
    <property type="component" value="Unassembled WGS sequence"/>
</dbReference>
<dbReference type="EC" id="1.3.1.33" evidence="2"/>
<keyword evidence="1 2" id="KW-0560">Oxidoreductase</keyword>
<dbReference type="PRINTS" id="PR00081">
    <property type="entry name" value="GDHRDH"/>
</dbReference>
<keyword evidence="3" id="KW-1185">Reference proteome</keyword>
<dbReference type="SUPFAM" id="SSF51735">
    <property type="entry name" value="NAD(P)-binding Rossmann-fold domains"/>
    <property type="match status" value="1"/>
</dbReference>
<evidence type="ECO:0000256" key="1">
    <source>
        <dbReference type="ARBA" id="ARBA00023002"/>
    </source>
</evidence>
<dbReference type="Pfam" id="PF00106">
    <property type="entry name" value="adh_short"/>
    <property type="match status" value="1"/>
</dbReference>
<dbReference type="GO" id="GO:0016630">
    <property type="term" value="F:protochlorophyllide reductase activity"/>
    <property type="evidence" value="ECO:0007669"/>
    <property type="project" value="UniProtKB-EC"/>
</dbReference>
<evidence type="ECO:0000313" key="3">
    <source>
        <dbReference type="Proteomes" id="UP001251528"/>
    </source>
</evidence>